<accession>A0A3S4AJ48</accession>
<feature type="region of interest" description="Disordered" evidence="1">
    <location>
        <begin position="276"/>
        <end position="325"/>
    </location>
</feature>
<dbReference type="PROSITE" id="PS50097">
    <property type="entry name" value="BTB"/>
    <property type="match status" value="1"/>
</dbReference>
<organism evidence="3 4">
    <name type="scientific">Thermothielavioides terrestris</name>
    <dbReference type="NCBI Taxonomy" id="2587410"/>
    <lineage>
        <taxon>Eukaryota</taxon>
        <taxon>Fungi</taxon>
        <taxon>Dikarya</taxon>
        <taxon>Ascomycota</taxon>
        <taxon>Pezizomycotina</taxon>
        <taxon>Sordariomycetes</taxon>
        <taxon>Sordariomycetidae</taxon>
        <taxon>Sordariales</taxon>
        <taxon>Chaetomiaceae</taxon>
        <taxon>Thermothielavioides</taxon>
    </lineage>
</organism>
<name>A0A3S4AJ48_9PEZI</name>
<dbReference type="AlphaFoldDB" id="A0A3S4AJ48"/>
<dbReference type="InterPro" id="IPR011333">
    <property type="entry name" value="SKP1/BTB/POZ_sf"/>
</dbReference>
<protein>
    <submittedName>
        <fullName evidence="3">B65d5fa8-fd8b-47ff-8344-71005b03fba5</fullName>
    </submittedName>
</protein>
<evidence type="ECO:0000259" key="2">
    <source>
        <dbReference type="PROSITE" id="PS50097"/>
    </source>
</evidence>
<dbReference type="InterPro" id="IPR000210">
    <property type="entry name" value="BTB/POZ_dom"/>
</dbReference>
<dbReference type="Proteomes" id="UP000289323">
    <property type="component" value="Unassembled WGS sequence"/>
</dbReference>
<feature type="region of interest" description="Disordered" evidence="1">
    <location>
        <begin position="180"/>
        <end position="199"/>
    </location>
</feature>
<feature type="domain" description="BTB" evidence="2">
    <location>
        <begin position="30"/>
        <end position="97"/>
    </location>
</feature>
<gene>
    <name evidence="3" type="ORF">TT172_LOCUS994</name>
</gene>
<feature type="compositionally biased region" description="Basic and acidic residues" evidence="1">
    <location>
        <begin position="290"/>
        <end position="300"/>
    </location>
</feature>
<feature type="compositionally biased region" description="Gly residues" evidence="1">
    <location>
        <begin position="182"/>
        <end position="199"/>
    </location>
</feature>
<reference evidence="3 4" key="1">
    <citation type="submission" date="2018-04" db="EMBL/GenBank/DDBJ databases">
        <authorList>
            <person name="Huttner S."/>
            <person name="Dainat J."/>
        </authorList>
    </citation>
    <scope>NUCLEOTIDE SEQUENCE [LARGE SCALE GENOMIC DNA]</scope>
</reference>
<dbReference type="Gene3D" id="3.30.710.10">
    <property type="entry name" value="Potassium Channel Kv1.1, Chain A"/>
    <property type="match status" value="1"/>
</dbReference>
<evidence type="ECO:0000256" key="1">
    <source>
        <dbReference type="SAM" id="MobiDB-lite"/>
    </source>
</evidence>
<sequence>MCNQRADRTFAAIAAHDRGEISLWDMPYEWDVLLTCGGSSWFVHHDILCRESDWFRERLPPKDRNGGYVTFDCSDLPREQLAHALFYLYNKTAALAPARLTTALEGDAIRRCVFLYICGACVSIASLMDAALEQLDEAAFVLASFFAQTPRATLETLDLSRLTSPLHFALHMVYEQQQQQQQGGGGSGSGGSSSGGSGGGGGSLAMFRLRAAVAHLLDATLLWLVLNGPFRDGAFALRWVPWLYPNIVSDSVWFRRHGVLDALWALHERRFGLVPGGKEKEEEKEGDEEGLPRRAAESRRRLSSGAGGSRARKKKKTSKEKEGEK</sequence>
<dbReference type="SUPFAM" id="SSF54695">
    <property type="entry name" value="POZ domain"/>
    <property type="match status" value="1"/>
</dbReference>
<dbReference type="EMBL" id="OUUZ01000001">
    <property type="protein sequence ID" value="SPQ18575.1"/>
    <property type="molecule type" value="Genomic_DNA"/>
</dbReference>
<proteinExistence type="predicted"/>
<evidence type="ECO:0000313" key="3">
    <source>
        <dbReference type="EMBL" id="SPQ18575.1"/>
    </source>
</evidence>
<evidence type="ECO:0000313" key="4">
    <source>
        <dbReference type="Proteomes" id="UP000289323"/>
    </source>
</evidence>